<dbReference type="EMBL" id="HACG01001287">
    <property type="protein sequence ID" value="CEK48152.1"/>
    <property type="molecule type" value="Transcribed_RNA"/>
</dbReference>
<feature type="non-terminal residue" evidence="2">
    <location>
        <position position="1"/>
    </location>
</feature>
<accession>A0A0B6XVQ3</accession>
<organism evidence="2">
    <name type="scientific">Arion vulgaris</name>
    <dbReference type="NCBI Taxonomy" id="1028688"/>
    <lineage>
        <taxon>Eukaryota</taxon>
        <taxon>Metazoa</taxon>
        <taxon>Spiralia</taxon>
        <taxon>Lophotrochozoa</taxon>
        <taxon>Mollusca</taxon>
        <taxon>Gastropoda</taxon>
        <taxon>Heterobranchia</taxon>
        <taxon>Euthyneura</taxon>
        <taxon>Panpulmonata</taxon>
        <taxon>Eupulmonata</taxon>
        <taxon>Stylommatophora</taxon>
        <taxon>Helicina</taxon>
        <taxon>Arionoidea</taxon>
        <taxon>Arionidae</taxon>
        <taxon>Arion</taxon>
    </lineage>
</organism>
<proteinExistence type="predicted"/>
<reference evidence="2" key="1">
    <citation type="submission" date="2014-12" db="EMBL/GenBank/DDBJ databases">
        <title>Insight into the proteome of Arion vulgaris.</title>
        <authorList>
            <person name="Aradska J."/>
            <person name="Bulat T."/>
            <person name="Smidak R."/>
            <person name="Sarate P."/>
            <person name="Gangsoo J."/>
            <person name="Sialana F."/>
            <person name="Bilban M."/>
            <person name="Lubec G."/>
        </authorList>
    </citation>
    <scope>NUCLEOTIDE SEQUENCE</scope>
    <source>
        <tissue evidence="2">Skin</tissue>
    </source>
</reference>
<evidence type="ECO:0000256" key="1">
    <source>
        <dbReference type="SAM" id="Phobius"/>
    </source>
</evidence>
<dbReference type="AlphaFoldDB" id="A0A0B6XVQ3"/>
<evidence type="ECO:0000313" key="2">
    <source>
        <dbReference type="EMBL" id="CEK48152.1"/>
    </source>
</evidence>
<feature type="transmembrane region" description="Helical" evidence="1">
    <location>
        <begin position="18"/>
        <end position="36"/>
    </location>
</feature>
<name>A0A0B6XVQ3_9EUPU</name>
<keyword evidence="1" id="KW-1133">Transmembrane helix</keyword>
<gene>
    <name evidence="2" type="primary">ORF3227</name>
</gene>
<keyword evidence="1" id="KW-0472">Membrane</keyword>
<keyword evidence="1" id="KW-0812">Transmembrane</keyword>
<sequence length="53" mass="6346">GRLNTYGSTRSAMMSVQYNFQVISSYNLLLVCLLLQENFREKIERRTKEKMER</sequence>
<protein>
    <submittedName>
        <fullName evidence="2">Uncharacterized protein</fullName>
    </submittedName>
</protein>